<name>A0AAD3TIQ3_NEPGR</name>
<accession>A0AAD3TIQ3</accession>
<dbReference type="Proteomes" id="UP001279734">
    <property type="component" value="Unassembled WGS sequence"/>
</dbReference>
<gene>
    <name evidence="2" type="ORF">Nepgr_031380</name>
</gene>
<dbReference type="Gene3D" id="2.60.200.40">
    <property type="match status" value="1"/>
</dbReference>
<feature type="region of interest" description="Disordered" evidence="1">
    <location>
        <begin position="1"/>
        <end position="21"/>
    </location>
</feature>
<reference evidence="2" key="1">
    <citation type="submission" date="2023-05" db="EMBL/GenBank/DDBJ databases">
        <title>Nepenthes gracilis genome sequencing.</title>
        <authorList>
            <person name="Fukushima K."/>
        </authorList>
    </citation>
    <scope>NUCLEOTIDE SEQUENCE</scope>
    <source>
        <strain evidence="2">SING2019-196</strain>
    </source>
</reference>
<evidence type="ECO:0000313" key="2">
    <source>
        <dbReference type="EMBL" id="GMH29537.1"/>
    </source>
</evidence>
<sequence length="153" mass="17482">MSGVDMDTTCSSMHDSTEPSEYVQAVDLKSKHLSSGRRTDVADPEEQMIKKISLQQCLIPVQCEIWNQSGTPSPTGMSKIALNCLDHQKQMRLKWMVALDAKLDDNASDLLLVHRSEWLRQLRFFMQLQFSQHLSLPYVEYVNSSHPLYIVAI</sequence>
<evidence type="ECO:0000256" key="1">
    <source>
        <dbReference type="SAM" id="MobiDB-lite"/>
    </source>
</evidence>
<organism evidence="2 3">
    <name type="scientific">Nepenthes gracilis</name>
    <name type="common">Slender pitcher plant</name>
    <dbReference type="NCBI Taxonomy" id="150966"/>
    <lineage>
        <taxon>Eukaryota</taxon>
        <taxon>Viridiplantae</taxon>
        <taxon>Streptophyta</taxon>
        <taxon>Embryophyta</taxon>
        <taxon>Tracheophyta</taxon>
        <taxon>Spermatophyta</taxon>
        <taxon>Magnoliopsida</taxon>
        <taxon>eudicotyledons</taxon>
        <taxon>Gunneridae</taxon>
        <taxon>Pentapetalae</taxon>
        <taxon>Caryophyllales</taxon>
        <taxon>Nepenthaceae</taxon>
        <taxon>Nepenthes</taxon>
    </lineage>
</organism>
<comment type="caution">
    <text evidence="2">The sequence shown here is derived from an EMBL/GenBank/DDBJ whole genome shotgun (WGS) entry which is preliminary data.</text>
</comment>
<proteinExistence type="predicted"/>
<protein>
    <submittedName>
        <fullName evidence="2">Uncharacterized protein</fullName>
    </submittedName>
</protein>
<dbReference type="AlphaFoldDB" id="A0AAD3TIQ3"/>
<evidence type="ECO:0000313" key="3">
    <source>
        <dbReference type="Proteomes" id="UP001279734"/>
    </source>
</evidence>
<keyword evidence="3" id="KW-1185">Reference proteome</keyword>
<dbReference type="EMBL" id="BSYO01000036">
    <property type="protein sequence ID" value="GMH29537.1"/>
    <property type="molecule type" value="Genomic_DNA"/>
</dbReference>